<dbReference type="Proteomes" id="UP001328107">
    <property type="component" value="Unassembled WGS sequence"/>
</dbReference>
<feature type="non-terminal residue" evidence="1">
    <location>
        <position position="1"/>
    </location>
</feature>
<evidence type="ECO:0000313" key="1">
    <source>
        <dbReference type="EMBL" id="GMR44274.1"/>
    </source>
</evidence>
<sequence length="189" mass="22449">LLLGYRFWEEAEALLKDSSRIEYIDPRFVNQHQFAMPDELVWSTLGANEEYMPEGYLCPRGAEIHGMRTSKEELDRERSRNYIIYQLICESGPLHVEDLWKVLLNTQKRDPFPFDGFFGFYRFITHIFLVDSQRMVYNQNILVTVAVMRYAHSLYHRLTTKLYHQMTTKLFKGVSSFVRLLRCHITGLL</sequence>
<dbReference type="EMBL" id="BTRK01000003">
    <property type="protein sequence ID" value="GMR44274.1"/>
    <property type="molecule type" value="Genomic_DNA"/>
</dbReference>
<protein>
    <submittedName>
        <fullName evidence="1">Uncharacterized protein</fullName>
    </submittedName>
</protein>
<name>A0AAN4ZQP4_9BILA</name>
<organism evidence="1 2">
    <name type="scientific">Pristionchus mayeri</name>
    <dbReference type="NCBI Taxonomy" id="1317129"/>
    <lineage>
        <taxon>Eukaryota</taxon>
        <taxon>Metazoa</taxon>
        <taxon>Ecdysozoa</taxon>
        <taxon>Nematoda</taxon>
        <taxon>Chromadorea</taxon>
        <taxon>Rhabditida</taxon>
        <taxon>Rhabditina</taxon>
        <taxon>Diplogasteromorpha</taxon>
        <taxon>Diplogasteroidea</taxon>
        <taxon>Neodiplogasteridae</taxon>
        <taxon>Pristionchus</taxon>
    </lineage>
</organism>
<comment type="caution">
    <text evidence="1">The sequence shown here is derived from an EMBL/GenBank/DDBJ whole genome shotgun (WGS) entry which is preliminary data.</text>
</comment>
<dbReference type="AlphaFoldDB" id="A0AAN4ZQP4"/>
<evidence type="ECO:0000313" key="2">
    <source>
        <dbReference type="Proteomes" id="UP001328107"/>
    </source>
</evidence>
<reference evidence="2" key="1">
    <citation type="submission" date="2022-10" db="EMBL/GenBank/DDBJ databases">
        <title>Genome assembly of Pristionchus species.</title>
        <authorList>
            <person name="Yoshida K."/>
            <person name="Sommer R.J."/>
        </authorList>
    </citation>
    <scope>NUCLEOTIDE SEQUENCE [LARGE SCALE GENOMIC DNA]</scope>
    <source>
        <strain evidence="2">RS5460</strain>
    </source>
</reference>
<proteinExistence type="predicted"/>
<accession>A0AAN4ZQP4</accession>
<keyword evidence="2" id="KW-1185">Reference proteome</keyword>
<gene>
    <name evidence="1" type="ORF">PMAYCL1PPCAC_14469</name>
</gene>